<evidence type="ECO:0000313" key="2">
    <source>
        <dbReference type="Proteomes" id="UP001239795"/>
    </source>
</evidence>
<name>A0AAI9XNY1_9PEZI</name>
<dbReference type="EMBL" id="MLGG01000015">
    <property type="protein sequence ID" value="KAK1457760.1"/>
    <property type="molecule type" value="Genomic_DNA"/>
</dbReference>
<dbReference type="AlphaFoldDB" id="A0AAI9XNY1"/>
<gene>
    <name evidence="1" type="ORF">CMEL01_15743</name>
</gene>
<proteinExistence type="predicted"/>
<sequence length="53" mass="5916">MLSCWLHRAGTAHGTVWTTWNTSSSDPIFVISFRPQSPEQSQSAPTKTKNLIL</sequence>
<comment type="caution">
    <text evidence="1">The sequence shown here is derived from an EMBL/GenBank/DDBJ whole genome shotgun (WGS) entry which is preliminary data.</text>
</comment>
<reference evidence="1 2" key="1">
    <citation type="submission" date="2016-10" db="EMBL/GenBank/DDBJ databases">
        <title>The genome sequence of Colletotrichum fioriniae PJ7.</title>
        <authorList>
            <person name="Baroncelli R."/>
        </authorList>
    </citation>
    <scope>NUCLEOTIDE SEQUENCE [LARGE SCALE GENOMIC DNA]</scope>
    <source>
        <strain evidence="1">Col 31</strain>
    </source>
</reference>
<dbReference type="Proteomes" id="UP001239795">
    <property type="component" value="Unassembled WGS sequence"/>
</dbReference>
<keyword evidence="2" id="KW-1185">Reference proteome</keyword>
<protein>
    <submittedName>
        <fullName evidence="1">Uncharacterized protein</fullName>
    </submittedName>
</protein>
<organism evidence="1 2">
    <name type="scientific">Colletotrichum melonis</name>
    <dbReference type="NCBI Taxonomy" id="1209925"/>
    <lineage>
        <taxon>Eukaryota</taxon>
        <taxon>Fungi</taxon>
        <taxon>Dikarya</taxon>
        <taxon>Ascomycota</taxon>
        <taxon>Pezizomycotina</taxon>
        <taxon>Sordariomycetes</taxon>
        <taxon>Hypocreomycetidae</taxon>
        <taxon>Glomerellales</taxon>
        <taxon>Glomerellaceae</taxon>
        <taxon>Colletotrichum</taxon>
        <taxon>Colletotrichum acutatum species complex</taxon>
    </lineage>
</organism>
<evidence type="ECO:0000313" key="1">
    <source>
        <dbReference type="EMBL" id="KAK1457760.1"/>
    </source>
</evidence>
<accession>A0AAI9XNY1</accession>